<keyword evidence="16" id="KW-0067">ATP-binding</keyword>
<keyword evidence="10" id="KW-0288">FMN</keyword>
<dbReference type="PANTHER" id="PTHR43304">
    <property type="entry name" value="PHYTOCHROME-LIKE PROTEIN CPH1"/>
    <property type="match status" value="1"/>
</dbReference>
<dbReference type="InterPro" id="IPR003018">
    <property type="entry name" value="GAF"/>
</dbReference>
<evidence type="ECO:0000256" key="4">
    <source>
        <dbReference type="ARBA" id="ARBA00022475"/>
    </source>
</evidence>
<dbReference type="Proteomes" id="UP000216913">
    <property type="component" value="Unassembled WGS sequence"/>
</dbReference>
<evidence type="ECO:0000256" key="3">
    <source>
        <dbReference type="ARBA" id="ARBA00012438"/>
    </source>
</evidence>
<accession>A0A261TQA6</accession>
<comment type="catalytic activity">
    <reaction evidence="1">
        <text>ATP + protein L-histidine = ADP + protein N-phospho-L-histidine.</text>
        <dbReference type="EC" id="2.7.13.3"/>
    </reaction>
</comment>
<sequence>MAASVDPSHELQYQQEVRQRFGVLPNFFRALPGAYDRVHPLWPFARSAYIDNPLPSLFKERLFVYLSRFCRTRYCIVRHTGFLAGQGHAAGDPQAVPLSMEAILGLLRRPVPDASAAERSLRALEAYPTPGPLPEPGSHLDTQLYDALTLMFLAPEHARRAGAAVRELIGDVYYEPVNALLAYTRAAHHWSDTHPELEIEPDMVEFLGRHRELAQLLYDPEEAAAASVSLQLRRAQDDLAHAEDALQHSEDRYIGLIEGIAQAIWETDSHGRIVADSPSWRRYTGQTVEQWLDNGGLIAIHPEDRALADGAWREALAHGTNVDAEFRLWHAASHGYRWTNVRAAPVRAPDGKIVKWLGMNLDIDERKQAEARLREREADLARVQRIGEVGGVDIDVAGGLRSWRSPEYLRLHGLPPHSIEESHEQWLARLHPEDRLRSQRILMDALAGNATFYDNEYRIIRPSDGDTRWIHARADIERDAQGRAVRLVGAHLDVTEQKRLQQALHEREERQRMQLKLADALRPLASPQAIQREAARQLGEYLGVDRAFYAEIDPAGSVTVNAEYRSDLASAIPTQFRLDEFGIGPCTALGNGRTLAVRDVEQWNLLSPLDLPAYLRVGVAALIKVPLVKEGRLVAFLGVHQDAPRDWSAGDVALLEEVAERTWAAVERARAESALRESEDRLRSAVEVGQLGLWDWNLLTGEMHWSDQLYRMAGYVPGDVVPSYEAWMTPIHPDDRGAAEAALRNAMGAHGDYVQEFRVVHPDKSVHWLYGRGRFFYDVARRPVRMIGATVETTERRDFEDRQRVLVAELQHRTRNLLAVVRSMADKTVRSSVDLRDFRRRFGDRLDALGRVQGLLSRLNDHDRVAFDELIREELSAIEGHSSRVTLEGPSGVRLRSSTVQMLAMAVHELATNAVKYGALGQPRGRLAVSWRLEPHGEHGKPWLHIDWRESGVVMPAPDAAPRGSGQGRELVERALPYQLHARTTFTLGEDGVHCLISLPVSNTQAHEAEGD</sequence>
<keyword evidence="18" id="KW-0157">Chromophore</keyword>
<organism evidence="24 25">
    <name type="scientific">Bordetella genomosp. 5</name>
    <dbReference type="NCBI Taxonomy" id="1395608"/>
    <lineage>
        <taxon>Bacteria</taxon>
        <taxon>Pseudomonadati</taxon>
        <taxon>Pseudomonadota</taxon>
        <taxon>Betaproteobacteria</taxon>
        <taxon>Burkholderiales</taxon>
        <taxon>Alcaligenaceae</taxon>
        <taxon>Bordetella</taxon>
    </lineage>
</organism>
<feature type="coiled-coil region" evidence="21">
    <location>
        <begin position="225"/>
        <end position="252"/>
    </location>
</feature>
<dbReference type="Pfam" id="PF07536">
    <property type="entry name" value="HWE_HK"/>
    <property type="match status" value="1"/>
</dbReference>
<dbReference type="SUPFAM" id="SSF55874">
    <property type="entry name" value="ATPase domain of HSP90 chaperone/DNA topoisomerase II/histidine kinase"/>
    <property type="match status" value="1"/>
</dbReference>
<proteinExistence type="predicted"/>
<dbReference type="NCBIfam" id="TIGR00229">
    <property type="entry name" value="sensory_box"/>
    <property type="match status" value="2"/>
</dbReference>
<feature type="domain" description="PAS" evidence="22">
    <location>
        <begin position="249"/>
        <end position="319"/>
    </location>
</feature>
<dbReference type="Pfam" id="PF08447">
    <property type="entry name" value="PAS_3"/>
    <property type="match status" value="3"/>
</dbReference>
<dbReference type="Gene3D" id="3.30.450.40">
    <property type="match status" value="1"/>
</dbReference>
<reference evidence="24 25" key="1">
    <citation type="submission" date="2017-05" db="EMBL/GenBank/DDBJ databases">
        <title>Complete and WGS of Bordetella genogroups.</title>
        <authorList>
            <person name="Spilker T."/>
            <person name="LiPuma J."/>
        </authorList>
    </citation>
    <scope>NUCLEOTIDE SEQUENCE [LARGE SCALE GENOMIC DNA]</scope>
    <source>
        <strain evidence="24 25">AU10456</strain>
    </source>
</reference>
<keyword evidence="8" id="KW-0716">Sensory transduction</keyword>
<keyword evidence="20" id="KW-0675">Receptor</keyword>
<dbReference type="InterPro" id="IPR000014">
    <property type="entry name" value="PAS"/>
</dbReference>
<evidence type="ECO:0000256" key="1">
    <source>
        <dbReference type="ARBA" id="ARBA00000085"/>
    </source>
</evidence>
<dbReference type="SMART" id="SM00065">
    <property type="entry name" value="GAF"/>
    <property type="match status" value="1"/>
</dbReference>
<dbReference type="InterPro" id="IPR052162">
    <property type="entry name" value="Sensor_kinase/Photoreceptor"/>
</dbReference>
<name>A0A261TQA6_9BORD</name>
<dbReference type="FunFam" id="2.10.70.100:FF:000001">
    <property type="entry name" value="Sensory transduction histidine kinase"/>
    <property type="match status" value="1"/>
</dbReference>
<evidence type="ECO:0000256" key="6">
    <source>
        <dbReference type="ARBA" id="ARBA00022543"/>
    </source>
</evidence>
<evidence type="ECO:0000256" key="18">
    <source>
        <dbReference type="ARBA" id="ARBA00022991"/>
    </source>
</evidence>
<dbReference type="CDD" id="cd00130">
    <property type="entry name" value="PAS"/>
    <property type="match status" value="3"/>
</dbReference>
<dbReference type="GO" id="GO:0009881">
    <property type="term" value="F:photoreceptor activity"/>
    <property type="evidence" value="ECO:0007669"/>
    <property type="project" value="UniProtKB-KW"/>
</dbReference>
<evidence type="ECO:0000256" key="17">
    <source>
        <dbReference type="ARBA" id="ARBA00022989"/>
    </source>
</evidence>
<keyword evidence="6" id="KW-0600">Photoreceptor protein</keyword>
<evidence type="ECO:0000256" key="8">
    <source>
        <dbReference type="ARBA" id="ARBA00022606"/>
    </source>
</evidence>
<dbReference type="EC" id="2.7.13.3" evidence="3"/>
<evidence type="ECO:0000256" key="10">
    <source>
        <dbReference type="ARBA" id="ARBA00022643"/>
    </source>
</evidence>
<keyword evidence="15" id="KW-0418">Kinase</keyword>
<dbReference type="InterPro" id="IPR011102">
    <property type="entry name" value="Sig_transdc_His_kinase_HWE"/>
</dbReference>
<keyword evidence="11" id="KW-0808">Transferase</keyword>
<dbReference type="GO" id="GO:0004673">
    <property type="term" value="F:protein histidine kinase activity"/>
    <property type="evidence" value="ECO:0007669"/>
    <property type="project" value="UniProtKB-EC"/>
</dbReference>
<dbReference type="InterPro" id="IPR013655">
    <property type="entry name" value="PAS_fold_3"/>
</dbReference>
<dbReference type="Pfam" id="PF01590">
    <property type="entry name" value="GAF"/>
    <property type="match status" value="1"/>
</dbReference>
<evidence type="ECO:0000256" key="13">
    <source>
        <dbReference type="ARBA" id="ARBA00022737"/>
    </source>
</evidence>
<protein>
    <recommendedName>
        <fullName evidence="3">histidine kinase</fullName>
        <ecNumber evidence="3">2.7.13.3</ecNumber>
    </recommendedName>
</protein>
<dbReference type="InterPro" id="IPR001610">
    <property type="entry name" value="PAC"/>
</dbReference>
<dbReference type="InterPro" id="IPR000700">
    <property type="entry name" value="PAS-assoc_C"/>
</dbReference>
<evidence type="ECO:0000259" key="22">
    <source>
        <dbReference type="PROSITE" id="PS50112"/>
    </source>
</evidence>
<dbReference type="InterPro" id="IPR029016">
    <property type="entry name" value="GAF-like_dom_sf"/>
</dbReference>
<dbReference type="SUPFAM" id="SSF55785">
    <property type="entry name" value="PYP-like sensor domain (PAS domain)"/>
    <property type="match status" value="3"/>
</dbReference>
<evidence type="ECO:0000256" key="9">
    <source>
        <dbReference type="ARBA" id="ARBA00022630"/>
    </source>
</evidence>
<evidence type="ECO:0000313" key="25">
    <source>
        <dbReference type="Proteomes" id="UP000216913"/>
    </source>
</evidence>
<keyword evidence="12" id="KW-0812">Transmembrane</keyword>
<keyword evidence="17" id="KW-1133">Transmembrane helix</keyword>
<comment type="subcellular location">
    <subcellularLocation>
        <location evidence="2">Cell inner membrane</location>
        <topology evidence="2">Multi-pass membrane protein</topology>
    </subcellularLocation>
</comment>
<evidence type="ECO:0000256" key="5">
    <source>
        <dbReference type="ARBA" id="ARBA00022519"/>
    </source>
</evidence>
<dbReference type="SMART" id="SM00086">
    <property type="entry name" value="PAC"/>
    <property type="match status" value="3"/>
</dbReference>
<evidence type="ECO:0000256" key="21">
    <source>
        <dbReference type="SAM" id="Coils"/>
    </source>
</evidence>
<dbReference type="Gene3D" id="3.30.565.10">
    <property type="entry name" value="Histidine kinase-like ATPase, C-terminal domain"/>
    <property type="match status" value="1"/>
</dbReference>
<keyword evidence="4" id="KW-1003">Cell membrane</keyword>
<dbReference type="EMBL" id="NEVP01000006">
    <property type="protein sequence ID" value="OZI51799.1"/>
    <property type="molecule type" value="Genomic_DNA"/>
</dbReference>
<keyword evidence="7" id="KW-0597">Phosphoprotein</keyword>
<feature type="domain" description="PAS" evidence="22">
    <location>
        <begin position="678"/>
        <end position="750"/>
    </location>
</feature>
<keyword evidence="13" id="KW-0677">Repeat</keyword>
<evidence type="ECO:0000256" key="19">
    <source>
        <dbReference type="ARBA" id="ARBA00023136"/>
    </source>
</evidence>
<dbReference type="RefSeq" id="WP_094799754.1">
    <property type="nucleotide sequence ID" value="NZ_NEVP01000006.1"/>
</dbReference>
<keyword evidence="9" id="KW-0285">Flavoprotein</keyword>
<dbReference type="InterPro" id="IPR036890">
    <property type="entry name" value="HATPase_C_sf"/>
</dbReference>
<dbReference type="InterPro" id="IPR035965">
    <property type="entry name" value="PAS-like_dom_sf"/>
</dbReference>
<dbReference type="GO" id="GO:0005886">
    <property type="term" value="C:plasma membrane"/>
    <property type="evidence" value="ECO:0007669"/>
    <property type="project" value="UniProtKB-SubCell"/>
</dbReference>
<keyword evidence="19" id="KW-0472">Membrane</keyword>
<dbReference type="AlphaFoldDB" id="A0A261TQA6"/>
<feature type="domain" description="PAC" evidence="23">
    <location>
        <begin position="322"/>
        <end position="375"/>
    </location>
</feature>
<evidence type="ECO:0000256" key="15">
    <source>
        <dbReference type="ARBA" id="ARBA00022777"/>
    </source>
</evidence>
<evidence type="ECO:0000259" key="23">
    <source>
        <dbReference type="PROSITE" id="PS50113"/>
    </source>
</evidence>
<keyword evidence="5" id="KW-0997">Cell inner membrane</keyword>
<evidence type="ECO:0000256" key="7">
    <source>
        <dbReference type="ARBA" id="ARBA00022553"/>
    </source>
</evidence>
<dbReference type="SMART" id="SM00911">
    <property type="entry name" value="HWE_HK"/>
    <property type="match status" value="1"/>
</dbReference>
<dbReference type="Gene3D" id="3.30.450.20">
    <property type="entry name" value="PAS domain"/>
    <property type="match status" value="3"/>
</dbReference>
<dbReference type="Gene3D" id="2.10.70.100">
    <property type="match status" value="2"/>
</dbReference>
<evidence type="ECO:0000256" key="12">
    <source>
        <dbReference type="ARBA" id="ARBA00022692"/>
    </source>
</evidence>
<evidence type="ECO:0000256" key="11">
    <source>
        <dbReference type="ARBA" id="ARBA00022679"/>
    </source>
</evidence>
<dbReference type="SMART" id="SM00091">
    <property type="entry name" value="PAS"/>
    <property type="match status" value="3"/>
</dbReference>
<evidence type="ECO:0000256" key="16">
    <source>
        <dbReference type="ARBA" id="ARBA00022840"/>
    </source>
</evidence>
<keyword evidence="14" id="KW-0547">Nucleotide-binding</keyword>
<evidence type="ECO:0000256" key="14">
    <source>
        <dbReference type="ARBA" id="ARBA00022741"/>
    </source>
</evidence>
<evidence type="ECO:0000313" key="24">
    <source>
        <dbReference type="EMBL" id="OZI51799.1"/>
    </source>
</evidence>
<dbReference type="InterPro" id="IPR029032">
    <property type="entry name" value="AhpD-like"/>
</dbReference>
<keyword evidence="21" id="KW-0175">Coiled coil</keyword>
<dbReference type="SUPFAM" id="SSF55781">
    <property type="entry name" value="GAF domain-like"/>
    <property type="match status" value="1"/>
</dbReference>
<feature type="domain" description="PAC" evidence="23">
    <location>
        <begin position="453"/>
        <end position="506"/>
    </location>
</feature>
<dbReference type="GO" id="GO:0005524">
    <property type="term" value="F:ATP binding"/>
    <property type="evidence" value="ECO:0007669"/>
    <property type="project" value="UniProtKB-KW"/>
</dbReference>
<dbReference type="SUPFAM" id="SSF69118">
    <property type="entry name" value="AhpD-like"/>
    <property type="match status" value="1"/>
</dbReference>
<comment type="caution">
    <text evidence="24">The sequence shown here is derived from an EMBL/GenBank/DDBJ whole genome shotgun (WGS) entry which is preliminary data.</text>
</comment>
<evidence type="ECO:0000256" key="20">
    <source>
        <dbReference type="ARBA" id="ARBA00023170"/>
    </source>
</evidence>
<gene>
    <name evidence="24" type="ORF">CAL25_09735</name>
</gene>
<evidence type="ECO:0000256" key="2">
    <source>
        <dbReference type="ARBA" id="ARBA00004429"/>
    </source>
</evidence>
<dbReference type="OrthoDB" id="8573350at2"/>
<dbReference type="PROSITE" id="PS50113">
    <property type="entry name" value="PAC"/>
    <property type="match status" value="2"/>
</dbReference>
<dbReference type="PANTHER" id="PTHR43304:SF1">
    <property type="entry name" value="PAC DOMAIN-CONTAINING PROTEIN"/>
    <property type="match status" value="1"/>
</dbReference>
<keyword evidence="25" id="KW-1185">Reference proteome</keyword>
<dbReference type="PROSITE" id="PS50112">
    <property type="entry name" value="PAS"/>
    <property type="match status" value="2"/>
</dbReference>